<keyword evidence="1" id="KW-1133">Transmembrane helix</keyword>
<dbReference type="RefSeq" id="WP_129080296.1">
    <property type="nucleotide sequence ID" value="NZ_QOUX01000047.1"/>
</dbReference>
<name>A0A4V1LFS6_9BACI</name>
<reference evidence="2 3" key="1">
    <citation type="journal article" date="2019" name="Int. J. Syst. Evol. Microbiol.">
        <title>Anaerobacillus alkaliphilus sp. nov., a novel alkaliphilic and moderately halophilic bacterium.</title>
        <authorList>
            <person name="Borsodi A.K."/>
            <person name="Aszalos J.M."/>
            <person name="Bihari P."/>
            <person name="Nagy I."/>
            <person name="Schumann P."/>
            <person name="Sproer C."/>
            <person name="Kovacs A.L."/>
            <person name="Boka K."/>
            <person name="Dobosy P."/>
            <person name="Ovari M."/>
            <person name="Szili-Kovacs T."/>
            <person name="Toth E."/>
        </authorList>
    </citation>
    <scope>NUCLEOTIDE SEQUENCE [LARGE SCALE GENOMIC DNA]</scope>
    <source>
        <strain evidence="2 3">B16-10</strain>
    </source>
</reference>
<dbReference type="OrthoDB" id="2645700at2"/>
<feature type="transmembrane region" description="Helical" evidence="1">
    <location>
        <begin position="6"/>
        <end position="35"/>
    </location>
</feature>
<dbReference type="EMBL" id="QOUX01000047">
    <property type="protein sequence ID" value="RXI96319.1"/>
    <property type="molecule type" value="Genomic_DNA"/>
</dbReference>
<dbReference type="Proteomes" id="UP000290649">
    <property type="component" value="Unassembled WGS sequence"/>
</dbReference>
<keyword evidence="1" id="KW-0472">Membrane</keyword>
<comment type="caution">
    <text evidence="2">The sequence shown here is derived from an EMBL/GenBank/DDBJ whole genome shotgun (WGS) entry which is preliminary data.</text>
</comment>
<dbReference type="AlphaFoldDB" id="A0A4V1LFS6"/>
<proteinExistence type="predicted"/>
<keyword evidence="1" id="KW-0812">Transmembrane</keyword>
<protein>
    <submittedName>
        <fullName evidence="2">Uncharacterized protein</fullName>
    </submittedName>
</protein>
<evidence type="ECO:0000313" key="2">
    <source>
        <dbReference type="EMBL" id="RXI96319.1"/>
    </source>
</evidence>
<keyword evidence="3" id="KW-1185">Reference proteome</keyword>
<evidence type="ECO:0000256" key="1">
    <source>
        <dbReference type="SAM" id="Phobius"/>
    </source>
</evidence>
<organism evidence="2 3">
    <name type="scientific">Anaerobacillus alkaliphilus</name>
    <dbReference type="NCBI Taxonomy" id="1548597"/>
    <lineage>
        <taxon>Bacteria</taxon>
        <taxon>Bacillati</taxon>
        <taxon>Bacillota</taxon>
        <taxon>Bacilli</taxon>
        <taxon>Bacillales</taxon>
        <taxon>Bacillaceae</taxon>
        <taxon>Anaerobacillus</taxon>
    </lineage>
</organism>
<accession>A0A4V1LFS6</accession>
<evidence type="ECO:0000313" key="3">
    <source>
        <dbReference type="Proteomes" id="UP000290649"/>
    </source>
</evidence>
<sequence length="76" mass="7938">MTKRGAGVGFIAISAFLVSIKYLSVAIFGSALGIGNGRIIADMASDIGSTLNIFSLCTLVVGIAYIVWGELEEVKK</sequence>
<gene>
    <name evidence="2" type="ORF">DS745_21590</name>
</gene>
<feature type="transmembrane region" description="Helical" evidence="1">
    <location>
        <begin position="47"/>
        <end position="68"/>
    </location>
</feature>